<evidence type="ECO:0000256" key="5">
    <source>
        <dbReference type="SAM" id="Phobius"/>
    </source>
</evidence>
<reference evidence="6 7" key="1">
    <citation type="journal article" date="2015" name="Plant Cell">
        <title>Oil accumulation by the oleaginous diatom Fistulifera solaris as revealed by the genome and transcriptome.</title>
        <authorList>
            <person name="Tanaka T."/>
            <person name="Maeda Y."/>
            <person name="Veluchamy A."/>
            <person name="Tanaka M."/>
            <person name="Abida H."/>
            <person name="Marechal E."/>
            <person name="Bowler C."/>
            <person name="Muto M."/>
            <person name="Sunaga Y."/>
            <person name="Tanaka M."/>
            <person name="Yoshino T."/>
            <person name="Taniguchi T."/>
            <person name="Fukuda Y."/>
            <person name="Nemoto M."/>
            <person name="Matsumoto M."/>
            <person name="Wong P.S."/>
            <person name="Aburatani S."/>
            <person name="Fujibuchi W."/>
        </authorList>
    </citation>
    <scope>NUCLEOTIDE SEQUENCE [LARGE SCALE GENOMIC DNA]</scope>
    <source>
        <strain evidence="6 7">JPCC DA0580</strain>
    </source>
</reference>
<gene>
    <name evidence="6" type="ORF">FisN_3Hu036</name>
</gene>
<dbReference type="PANTHER" id="PTHR48059">
    <property type="entry name" value="POLYGALACTURONASE INHIBITOR 1"/>
    <property type="match status" value="1"/>
</dbReference>
<evidence type="ECO:0000256" key="1">
    <source>
        <dbReference type="ARBA" id="ARBA00004196"/>
    </source>
</evidence>
<keyword evidence="3" id="KW-0677">Repeat</keyword>
<dbReference type="InterPro" id="IPR051848">
    <property type="entry name" value="PGIP"/>
</dbReference>
<dbReference type="Gene3D" id="3.80.10.10">
    <property type="entry name" value="Ribonuclease Inhibitor"/>
    <property type="match status" value="2"/>
</dbReference>
<keyword evidence="5" id="KW-0472">Membrane</keyword>
<keyword evidence="7" id="KW-1185">Reference proteome</keyword>
<dbReference type="OrthoDB" id="46005at2759"/>
<dbReference type="InParanoid" id="A0A1Z5JP84"/>
<protein>
    <recommendedName>
        <fullName evidence="8">Leucine-rich repeat-containing N-terminal plant-type domain-containing protein</fullName>
    </recommendedName>
</protein>
<accession>A0A1Z5JP84</accession>
<feature type="compositionally biased region" description="Basic and acidic residues" evidence="4">
    <location>
        <begin position="1"/>
        <end position="16"/>
    </location>
</feature>
<evidence type="ECO:0000256" key="4">
    <source>
        <dbReference type="SAM" id="MobiDB-lite"/>
    </source>
</evidence>
<comment type="subcellular location">
    <subcellularLocation>
        <location evidence="1">Cell envelope</location>
    </subcellularLocation>
</comment>
<evidence type="ECO:0000256" key="2">
    <source>
        <dbReference type="ARBA" id="ARBA00022614"/>
    </source>
</evidence>
<dbReference type="AlphaFoldDB" id="A0A1Z5JP84"/>
<proteinExistence type="predicted"/>
<evidence type="ECO:0008006" key="8">
    <source>
        <dbReference type="Google" id="ProtNLM"/>
    </source>
</evidence>
<dbReference type="SUPFAM" id="SSF52058">
    <property type="entry name" value="L domain-like"/>
    <property type="match status" value="1"/>
</dbReference>
<dbReference type="PANTHER" id="PTHR48059:SF30">
    <property type="entry name" value="OS06G0587000 PROTEIN"/>
    <property type="match status" value="1"/>
</dbReference>
<name>A0A1Z5JP84_FISSO</name>
<keyword evidence="5" id="KW-1133">Transmembrane helix</keyword>
<evidence type="ECO:0000313" key="7">
    <source>
        <dbReference type="Proteomes" id="UP000198406"/>
    </source>
</evidence>
<keyword evidence="2" id="KW-0433">Leucine-rich repeat</keyword>
<dbReference type="FunFam" id="3.80.10.10:FF:000041">
    <property type="entry name" value="LRR receptor-like serine/threonine-protein kinase ERECTA"/>
    <property type="match status" value="1"/>
</dbReference>
<evidence type="ECO:0000313" key="6">
    <source>
        <dbReference type="EMBL" id="GAX15568.1"/>
    </source>
</evidence>
<feature type="region of interest" description="Disordered" evidence="4">
    <location>
        <begin position="1"/>
        <end position="55"/>
    </location>
</feature>
<dbReference type="InterPro" id="IPR032675">
    <property type="entry name" value="LRR_dom_sf"/>
</dbReference>
<dbReference type="EMBL" id="BDSP01000095">
    <property type="protein sequence ID" value="GAX15568.1"/>
    <property type="molecule type" value="Genomic_DNA"/>
</dbReference>
<dbReference type="InterPro" id="IPR001611">
    <property type="entry name" value="Leu-rich_rpt"/>
</dbReference>
<feature type="transmembrane region" description="Helical" evidence="5">
    <location>
        <begin position="158"/>
        <end position="179"/>
    </location>
</feature>
<keyword evidence="5" id="KW-0812">Transmembrane</keyword>
<dbReference type="Proteomes" id="UP000198406">
    <property type="component" value="Unassembled WGS sequence"/>
</dbReference>
<sequence length="615" mass="67390">MKKNKEAAPSIKDEYNRATPTSIAEEAKAGDAEDDNDCRRFSAETASDENPSLFRRPVLRSKNSCSVALSNDPSLHPGAFRIAGMNRRSRQNARHDIPAQPVPIGDASDFTDTFEEPVATLTAITVETPVMVDSGAVAVVLAESEEKEVTHPSRKWNFAWWSLIPVGAVVVVICTYFFLRPGNQSVGLLIAPTLPPTPSPTMSSFPEQVGWLVQNNISDETALLDNDSPQAKAASWWTPESKYDESLQRYLLAVFYFAMGGERWEACGEGRSNCAVEGRPRNWLNQETSECDWIGVVCDATGAMIGLDFESARYSTADPDSLIELHESRIRLEGELPPELRHFTYLEEFLAANMDVQGSLDAFKVFTQLRVLNVENNVLTGTIPTELDANHPFLEVFNVRSNNLTGSLPDALVRLEKLREFHVDANGITGTIPSLLGVLPLLETLGLSGNHLDGQVPMNLFSHSNLRELLLGENQALSGTIPATISNMSSQEALDLHATSMKGEIPSELFLVPDLQTLDLSGAQFRGVLTEDIRLACDTLRVIRFNDNALSGTIPAEFDECTQLEELVLTNTGLTGEISETLCRERGTLESQLAILEVDCTVTCLCCGARNCPEA</sequence>
<feature type="compositionally biased region" description="Basic and acidic residues" evidence="4">
    <location>
        <begin position="25"/>
        <end position="42"/>
    </location>
</feature>
<comment type="caution">
    <text evidence="6">The sequence shown here is derived from an EMBL/GenBank/DDBJ whole genome shotgun (WGS) entry which is preliminary data.</text>
</comment>
<organism evidence="6 7">
    <name type="scientific">Fistulifera solaris</name>
    <name type="common">Oleaginous diatom</name>
    <dbReference type="NCBI Taxonomy" id="1519565"/>
    <lineage>
        <taxon>Eukaryota</taxon>
        <taxon>Sar</taxon>
        <taxon>Stramenopiles</taxon>
        <taxon>Ochrophyta</taxon>
        <taxon>Bacillariophyta</taxon>
        <taxon>Bacillariophyceae</taxon>
        <taxon>Bacillariophycidae</taxon>
        <taxon>Naviculales</taxon>
        <taxon>Naviculaceae</taxon>
        <taxon>Fistulifera</taxon>
    </lineage>
</organism>
<dbReference type="Pfam" id="PF00560">
    <property type="entry name" value="LRR_1"/>
    <property type="match status" value="2"/>
</dbReference>
<evidence type="ECO:0000256" key="3">
    <source>
        <dbReference type="ARBA" id="ARBA00022737"/>
    </source>
</evidence>